<keyword evidence="10" id="KW-1185">Reference proteome</keyword>
<feature type="domain" description="Carrier" evidence="8">
    <location>
        <begin position="993"/>
        <end position="1071"/>
    </location>
</feature>
<feature type="region of interest" description="Disordered" evidence="6">
    <location>
        <begin position="1333"/>
        <end position="1395"/>
    </location>
</feature>
<dbReference type="Gene3D" id="3.30.559.10">
    <property type="entry name" value="Chloramphenicol acetyltransferase-like domain"/>
    <property type="match status" value="1"/>
</dbReference>
<comment type="cofactor">
    <cofactor evidence="1">
        <name>pantetheine 4'-phosphate</name>
        <dbReference type="ChEBI" id="CHEBI:47942"/>
    </cofactor>
</comment>
<dbReference type="SUPFAM" id="SSF52777">
    <property type="entry name" value="CoA-dependent acyltransferases"/>
    <property type="match status" value="2"/>
</dbReference>
<evidence type="ECO:0000313" key="9">
    <source>
        <dbReference type="EMBL" id="GAA3682230.1"/>
    </source>
</evidence>
<dbReference type="SUPFAM" id="SSF47336">
    <property type="entry name" value="ACP-like"/>
    <property type="match status" value="1"/>
</dbReference>
<feature type="transmembrane region" description="Helical" evidence="7">
    <location>
        <begin position="1539"/>
        <end position="1560"/>
    </location>
</feature>
<feature type="compositionally biased region" description="Low complexity" evidence="6">
    <location>
        <begin position="1375"/>
        <end position="1385"/>
    </location>
</feature>
<dbReference type="Gene3D" id="3.30.300.30">
    <property type="match status" value="1"/>
</dbReference>
<dbReference type="InterPro" id="IPR036736">
    <property type="entry name" value="ACP-like_sf"/>
</dbReference>
<keyword evidence="7" id="KW-0472">Membrane</keyword>
<feature type="region of interest" description="Disordered" evidence="6">
    <location>
        <begin position="974"/>
        <end position="993"/>
    </location>
</feature>
<dbReference type="SUPFAM" id="SSF53474">
    <property type="entry name" value="alpha/beta-Hydrolases"/>
    <property type="match status" value="1"/>
</dbReference>
<dbReference type="SMART" id="SM00823">
    <property type="entry name" value="PKS_PP"/>
    <property type="match status" value="1"/>
</dbReference>
<dbReference type="InterPro" id="IPR006162">
    <property type="entry name" value="Ppantetheine_attach_site"/>
</dbReference>
<dbReference type="InterPro" id="IPR009081">
    <property type="entry name" value="PP-bd_ACP"/>
</dbReference>
<dbReference type="InterPro" id="IPR011701">
    <property type="entry name" value="MFS"/>
</dbReference>
<feature type="transmembrane region" description="Helical" evidence="7">
    <location>
        <begin position="1650"/>
        <end position="1670"/>
    </location>
</feature>
<dbReference type="PROSITE" id="PS50075">
    <property type="entry name" value="CARRIER"/>
    <property type="match status" value="1"/>
</dbReference>
<evidence type="ECO:0000256" key="2">
    <source>
        <dbReference type="ARBA" id="ARBA00004924"/>
    </source>
</evidence>
<evidence type="ECO:0000256" key="1">
    <source>
        <dbReference type="ARBA" id="ARBA00001957"/>
    </source>
</evidence>
<dbReference type="InterPro" id="IPR029058">
    <property type="entry name" value="AB_hydrolase_fold"/>
</dbReference>
<dbReference type="Pfam" id="PF00668">
    <property type="entry name" value="Condensation"/>
    <property type="match status" value="1"/>
</dbReference>
<dbReference type="InterPro" id="IPR023213">
    <property type="entry name" value="CAT-like_dom_sf"/>
</dbReference>
<dbReference type="SUPFAM" id="SSF103473">
    <property type="entry name" value="MFS general substrate transporter"/>
    <property type="match status" value="1"/>
</dbReference>
<feature type="transmembrane region" description="Helical" evidence="7">
    <location>
        <begin position="1793"/>
        <end position="1811"/>
    </location>
</feature>
<protein>
    <recommendedName>
        <fullName evidence="8">Carrier domain-containing protein</fullName>
    </recommendedName>
</protein>
<organism evidence="9 10">
    <name type="scientific">Nonomuraea antimicrobica</name>
    <dbReference type="NCBI Taxonomy" id="561173"/>
    <lineage>
        <taxon>Bacteria</taxon>
        <taxon>Bacillati</taxon>
        <taxon>Actinomycetota</taxon>
        <taxon>Actinomycetes</taxon>
        <taxon>Streptosporangiales</taxon>
        <taxon>Streptosporangiaceae</taxon>
        <taxon>Nonomuraea</taxon>
    </lineage>
</organism>
<evidence type="ECO:0000256" key="5">
    <source>
        <dbReference type="ARBA" id="ARBA00022598"/>
    </source>
</evidence>
<dbReference type="InterPro" id="IPR045851">
    <property type="entry name" value="AMP-bd_C_sf"/>
</dbReference>
<dbReference type="Gene3D" id="3.30.559.30">
    <property type="entry name" value="Nonribosomal peptide synthetase, condensation domain"/>
    <property type="match status" value="1"/>
</dbReference>
<comment type="caution">
    <text evidence="9">The sequence shown here is derived from an EMBL/GenBank/DDBJ whole genome shotgun (WGS) entry which is preliminary data.</text>
</comment>
<evidence type="ECO:0000256" key="4">
    <source>
        <dbReference type="ARBA" id="ARBA00022553"/>
    </source>
</evidence>
<dbReference type="Pfam" id="PF00550">
    <property type="entry name" value="PP-binding"/>
    <property type="match status" value="1"/>
</dbReference>
<dbReference type="Pfam" id="PF00501">
    <property type="entry name" value="AMP-binding"/>
    <property type="match status" value="1"/>
</dbReference>
<dbReference type="SUPFAM" id="SSF56801">
    <property type="entry name" value="Acetyl-CoA synthetase-like"/>
    <property type="match status" value="1"/>
</dbReference>
<evidence type="ECO:0000256" key="6">
    <source>
        <dbReference type="SAM" id="MobiDB-lite"/>
    </source>
</evidence>
<feature type="transmembrane region" description="Helical" evidence="7">
    <location>
        <begin position="1440"/>
        <end position="1461"/>
    </location>
</feature>
<keyword evidence="4" id="KW-0597">Phosphoprotein</keyword>
<feature type="transmembrane region" description="Helical" evidence="7">
    <location>
        <begin position="1682"/>
        <end position="1698"/>
    </location>
</feature>
<reference evidence="10" key="1">
    <citation type="journal article" date="2019" name="Int. J. Syst. Evol. Microbiol.">
        <title>The Global Catalogue of Microorganisms (GCM) 10K type strain sequencing project: providing services to taxonomists for standard genome sequencing and annotation.</title>
        <authorList>
            <consortium name="The Broad Institute Genomics Platform"/>
            <consortium name="The Broad Institute Genome Sequencing Center for Infectious Disease"/>
            <person name="Wu L."/>
            <person name="Ma J."/>
        </authorList>
    </citation>
    <scope>NUCLEOTIDE SEQUENCE [LARGE SCALE GENOMIC DNA]</scope>
    <source>
        <strain evidence="10">JCM 16904</strain>
    </source>
</reference>
<keyword evidence="7" id="KW-1133">Transmembrane helix</keyword>
<dbReference type="InterPro" id="IPR020845">
    <property type="entry name" value="AMP-binding_CS"/>
</dbReference>
<dbReference type="CDD" id="cd19531">
    <property type="entry name" value="LCL_NRPS-like"/>
    <property type="match status" value="1"/>
</dbReference>
<dbReference type="RefSeq" id="WP_344883632.1">
    <property type="nucleotide sequence ID" value="NZ_BAAAZP010000098.1"/>
</dbReference>
<dbReference type="InterPro" id="IPR036259">
    <property type="entry name" value="MFS_trans_sf"/>
</dbReference>
<dbReference type="InterPro" id="IPR025110">
    <property type="entry name" value="AMP-bd_C"/>
</dbReference>
<dbReference type="PROSITE" id="PS00455">
    <property type="entry name" value="AMP_BINDING"/>
    <property type="match status" value="1"/>
</dbReference>
<dbReference type="Proteomes" id="UP001500902">
    <property type="component" value="Unassembled WGS sequence"/>
</dbReference>
<dbReference type="Gene3D" id="2.30.38.10">
    <property type="entry name" value="Luciferase, Domain 3"/>
    <property type="match status" value="1"/>
</dbReference>
<dbReference type="PANTHER" id="PTHR45527:SF10">
    <property type="entry name" value="PYOCHELIN SYNTHASE PCHF"/>
    <property type="match status" value="1"/>
</dbReference>
<dbReference type="PANTHER" id="PTHR45527">
    <property type="entry name" value="NONRIBOSOMAL PEPTIDE SYNTHETASE"/>
    <property type="match status" value="1"/>
</dbReference>
<dbReference type="Pfam" id="PF07690">
    <property type="entry name" value="MFS_1"/>
    <property type="match status" value="1"/>
</dbReference>
<name>A0ABP7C780_9ACTN</name>
<evidence type="ECO:0000313" key="10">
    <source>
        <dbReference type="Proteomes" id="UP001500902"/>
    </source>
</evidence>
<gene>
    <name evidence="9" type="ORF">GCM10022224_053260</name>
</gene>
<feature type="transmembrane region" description="Helical" evidence="7">
    <location>
        <begin position="1739"/>
        <end position="1766"/>
    </location>
</feature>
<keyword evidence="7" id="KW-0812">Transmembrane</keyword>
<dbReference type="EMBL" id="BAAAZP010000098">
    <property type="protein sequence ID" value="GAA3682230.1"/>
    <property type="molecule type" value="Genomic_DNA"/>
</dbReference>
<keyword evidence="5" id="KW-0436">Ligase</keyword>
<evidence type="ECO:0000256" key="3">
    <source>
        <dbReference type="ARBA" id="ARBA00022450"/>
    </source>
</evidence>
<dbReference type="CDD" id="cd06173">
    <property type="entry name" value="MFS_MefA_like"/>
    <property type="match status" value="1"/>
</dbReference>
<keyword evidence="3" id="KW-0596">Phosphopantetheine</keyword>
<dbReference type="Gene3D" id="1.10.1200.10">
    <property type="entry name" value="ACP-like"/>
    <property type="match status" value="1"/>
</dbReference>
<feature type="transmembrane region" description="Helical" evidence="7">
    <location>
        <begin position="1473"/>
        <end position="1493"/>
    </location>
</feature>
<dbReference type="Pfam" id="PF00975">
    <property type="entry name" value="Thioesterase"/>
    <property type="match status" value="1"/>
</dbReference>
<dbReference type="Pfam" id="PF13193">
    <property type="entry name" value="AMP-binding_C"/>
    <property type="match status" value="1"/>
</dbReference>
<feature type="transmembrane region" description="Helical" evidence="7">
    <location>
        <begin position="1620"/>
        <end position="1644"/>
    </location>
</feature>
<feature type="transmembrane region" description="Helical" evidence="7">
    <location>
        <begin position="1704"/>
        <end position="1727"/>
    </location>
</feature>
<dbReference type="Gene3D" id="3.40.50.980">
    <property type="match status" value="2"/>
</dbReference>
<dbReference type="PROSITE" id="PS00012">
    <property type="entry name" value="PHOSPHOPANTETHEINE"/>
    <property type="match status" value="1"/>
</dbReference>
<dbReference type="NCBIfam" id="TIGR01733">
    <property type="entry name" value="AA-adenyl-dom"/>
    <property type="match status" value="1"/>
</dbReference>
<sequence>MTDGGGAPATLSDARRALLAKRLRARRSGPGIPRLADDAEPPLSFAQERLWFMEKYAPGAAAYTVPLSVRLRRPIDPELLRSALARLAARHDTLRTRFPESDDGRPSAVVLGSADLPLTVEDAPGEEEARARVARFLAVPFDLASGPVARALLLRLAPGDHVLALAVHHIAADGWSAAILLRELLDLYAGREPDPLPLRHADYAAWQRSRPGAEDDLAHWRDRLDGAVPLDLPADRPRPPEITYRGAGHGFRVGREVTARLARLGEEHAATPYMVLLAAFGALLGRYARQDDVVIGSPVAGRSHPELEGLVGCFVNLLAMRMDVSGDPSFRDLLLRVRESALDAYSHQELPFEQLVADLNVPRDPSRSPIFQVVFAMQNYGAPRGAAPEAEPFDLGEWATRFDLELYAGEEDGELTGLFVYNTALFTRERVEEMSGHLLALLEAVAADPGRPVLGIDLLGEAEQARRATWNDTAADLGEPGCLHWDVTAAARRTPDATALVHPDGALTHQEVERRATALAAELAGAGVGRGDLVAVVMRRGWEQVVAVLAINRAGAAYLPVDADLPPARRDHVIERGGCAVALTQPALTQPALGESLDWPPGLTVLPVHATASGAVEGGFTEVAAEPSDLAYVIFTSGSTGTPKGVMIEHRAALNTVRDITRRFGVRADDRVLSLSALSFDLSVYDVFGTLAAGASLVLPAPEEDKDPAAWARLVAEHRVTVWNSVPALLELLVDHAEHEGTDLSSLRLVLLSGDWIPLSLPDRIRALAPGVRVVSLGGATEGAIWSIHHEIGDVDPAWPSIPYGRPLANQSFHILDGRLLDVPAGVPGELFIGGAGVASGYWRDSERTAAAFVTHPRTGEPLYRTGDLGRYHHDGTIEFLGRADSQVKIRGYRVEPGEVETHLARHPGVAECVVTTVGERGERELVAYVVPRSLPGPGIEVLRAHLARDLPGYMVPTRFVELERLPLSSNGKVDRARLPAPGPAAGEGERVAPRTATEQAIAAVWCDLLGVAELGIDDDFFQAGGHSLVAIRAVARLRRELPEGSGGVAVTDLFRHPTVRELAALVEGPPQERGLLQELTPAGRTAELTYVCVPYGGGSAIVYQPLADALPGTCALWSVAIPGHDVGLDEERLAFDDLAARCVAEIQAKVTGPLVLYGHCGVGSALTVEIARRLEADGRALEAVYIGAIFPFARPSGRAMSALSRLARMEFLRGDQGYANWLTSMGVDMGELDPAQARRIIRNMRRDSDAAEEYFTGLFQRSVQRLRAPVIAVAGERDPATEYYQERFREWHFLTPRAAVVVLDEAGHFFLKYRAEELAEIVTLTHPALGTEDAPAPGVPGPEPGGPGWRLSGVSVSDAPAPGTPVSGTSGSDVPAAGEAVPGEAGPGEAGPEKAVAAGARPSMSRFLLVAVAQLVSMAGSALTEFAIPIWIYLTTGSLAQFALFAVIGLVPGMLASPIAGAIVDRSDRRRVLIIGDVAAGGVQLLLGSLLWTGNLEVWHIYPTLACLSVALTFQRLAYSSAVPQLVPKRYLGHANGVVQMVGGTAQLIVPLIAVGLMASIGLEGILILDVLSYVAAITVVLLVRFPATMPWRRKESVTAEIVEGFRYSWGQRGLRAMLLYFAALNVFLSPLFLMVSPLVLSFSDLDGVARVAFLSGLGAFLGGLAMAVWGGPRRSRMRGVLLGTLVLAVFCLATGLRADLALVAAGAFGMSLCLALVNGIYATIVQVKVPQRYHGRVFALNTLIAWSTLPLAFGVVAPLGAAVAEPLLAPGGPLASTVGAVIGVGEGRGIGFIYVLFAVAMAVVVAVAARRPVLARFDDEVPDALADDLVGLQALRRRTAEPADVTRSRR</sequence>
<comment type="pathway">
    <text evidence="2">Siderophore biosynthesis.</text>
</comment>
<dbReference type="InterPro" id="IPR000873">
    <property type="entry name" value="AMP-dep_synth/lig_dom"/>
</dbReference>
<dbReference type="Gene3D" id="1.20.1250.20">
    <property type="entry name" value="MFS general substrate transporter like domains"/>
    <property type="match status" value="1"/>
</dbReference>
<dbReference type="Gene3D" id="3.40.50.1820">
    <property type="entry name" value="alpha/beta hydrolase"/>
    <property type="match status" value="1"/>
</dbReference>
<feature type="transmembrane region" description="Helical" evidence="7">
    <location>
        <begin position="1566"/>
        <end position="1587"/>
    </location>
</feature>
<evidence type="ECO:0000259" key="8">
    <source>
        <dbReference type="PROSITE" id="PS50075"/>
    </source>
</evidence>
<evidence type="ECO:0000256" key="7">
    <source>
        <dbReference type="SAM" id="Phobius"/>
    </source>
</evidence>
<proteinExistence type="predicted"/>
<dbReference type="InterPro" id="IPR001031">
    <property type="entry name" value="Thioesterase"/>
</dbReference>
<dbReference type="InterPro" id="IPR020806">
    <property type="entry name" value="PKS_PP-bd"/>
</dbReference>
<dbReference type="InterPro" id="IPR001242">
    <property type="entry name" value="Condensation_dom"/>
</dbReference>
<feature type="transmembrane region" description="Helical" evidence="7">
    <location>
        <begin position="1499"/>
        <end position="1518"/>
    </location>
</feature>
<dbReference type="CDD" id="cd12114">
    <property type="entry name" value="A_NRPS_TlmIV_like"/>
    <property type="match status" value="1"/>
</dbReference>
<accession>A0ABP7C780</accession>
<dbReference type="InterPro" id="IPR010071">
    <property type="entry name" value="AA_adenyl_dom"/>
</dbReference>